<dbReference type="GO" id="GO:0042597">
    <property type="term" value="C:periplasmic space"/>
    <property type="evidence" value="ECO:0007669"/>
    <property type="project" value="UniProtKB-SubCell"/>
</dbReference>
<dbReference type="Proteomes" id="UP000036367">
    <property type="component" value="Unassembled WGS sequence"/>
</dbReference>
<dbReference type="GO" id="GO:0020037">
    <property type="term" value="F:heme binding"/>
    <property type="evidence" value="ECO:0007669"/>
    <property type="project" value="InterPro"/>
</dbReference>
<feature type="domain" description="Cytochrome c" evidence="11">
    <location>
        <begin position="270"/>
        <end position="393"/>
    </location>
</feature>
<dbReference type="Pfam" id="PF00034">
    <property type="entry name" value="Cytochrom_C"/>
    <property type="match status" value="1"/>
</dbReference>
<dbReference type="InterPro" id="IPR009056">
    <property type="entry name" value="Cyt_c-like_dom"/>
</dbReference>
<name>A0A0J1B3L7_RHOIS</name>
<dbReference type="PATRIC" id="fig|595434.4.peg.6266"/>
<dbReference type="Pfam" id="PF03150">
    <property type="entry name" value="CCP_MauG"/>
    <property type="match status" value="1"/>
</dbReference>
<evidence type="ECO:0000256" key="9">
    <source>
        <dbReference type="PIRSR" id="PIRSR000294-2"/>
    </source>
</evidence>
<dbReference type="FunFam" id="1.10.760.10:FF:000031">
    <property type="entry name" value="Di-heme cytochrome C peroxidase"/>
    <property type="match status" value="1"/>
</dbReference>
<dbReference type="GO" id="GO:0009055">
    <property type="term" value="F:electron transfer activity"/>
    <property type="evidence" value="ECO:0007669"/>
    <property type="project" value="InterPro"/>
</dbReference>
<evidence type="ECO:0000256" key="8">
    <source>
        <dbReference type="PIRSR" id="PIRSR000294-1"/>
    </source>
</evidence>
<dbReference type="PANTHER" id="PTHR30600:SF10">
    <property type="entry name" value="BLL6722 PROTEIN"/>
    <property type="match status" value="1"/>
</dbReference>
<keyword evidence="3 9" id="KW-0479">Metal-binding</keyword>
<dbReference type="InterPro" id="IPR036909">
    <property type="entry name" value="Cyt_c-like_dom_sf"/>
</dbReference>
<organism evidence="12 13">
    <name type="scientific">Rhodopirellula islandica</name>
    <dbReference type="NCBI Taxonomy" id="595434"/>
    <lineage>
        <taxon>Bacteria</taxon>
        <taxon>Pseudomonadati</taxon>
        <taxon>Planctomycetota</taxon>
        <taxon>Planctomycetia</taxon>
        <taxon>Pirellulales</taxon>
        <taxon>Pirellulaceae</taxon>
        <taxon>Rhodopirellula</taxon>
    </lineage>
</organism>
<dbReference type="STRING" id="595434.RISK_006586"/>
<feature type="binding site" description="covalent" evidence="8">
    <location>
        <position position="285"/>
    </location>
    <ligand>
        <name>heme c</name>
        <dbReference type="ChEBI" id="CHEBI:61717"/>
        <label>2</label>
    </ligand>
</feature>
<dbReference type="GO" id="GO:0046872">
    <property type="term" value="F:metal ion binding"/>
    <property type="evidence" value="ECO:0007669"/>
    <property type="project" value="UniProtKB-KW"/>
</dbReference>
<evidence type="ECO:0000256" key="4">
    <source>
        <dbReference type="ARBA" id="ARBA00022729"/>
    </source>
</evidence>
<evidence type="ECO:0000259" key="11">
    <source>
        <dbReference type="PROSITE" id="PS51007"/>
    </source>
</evidence>
<dbReference type="PROSITE" id="PS51007">
    <property type="entry name" value="CYTC"/>
    <property type="match status" value="2"/>
</dbReference>
<comment type="caution">
    <text evidence="12">The sequence shown here is derived from an EMBL/GenBank/DDBJ whole genome shotgun (WGS) entry which is preliminary data.</text>
</comment>
<dbReference type="Gene3D" id="1.10.760.10">
    <property type="entry name" value="Cytochrome c-like domain"/>
    <property type="match status" value="2"/>
</dbReference>
<evidence type="ECO:0000256" key="6">
    <source>
        <dbReference type="ARBA" id="ARBA00023002"/>
    </source>
</evidence>
<evidence type="ECO:0000313" key="13">
    <source>
        <dbReference type="Proteomes" id="UP000036367"/>
    </source>
</evidence>
<comment type="PTM">
    <text evidence="8">Binds 2 heme groups per subunit.</text>
</comment>
<feature type="domain" description="Cytochrome c" evidence="11">
    <location>
        <begin position="88"/>
        <end position="196"/>
    </location>
</feature>
<keyword evidence="6 12" id="KW-0560">Oxidoreductase</keyword>
<protein>
    <submittedName>
        <fullName evidence="12">Cytochrome c551 peroxidase</fullName>
        <ecNumber evidence="12">1.11.1.5</ecNumber>
    </submittedName>
</protein>
<feature type="binding site" description="covalent" evidence="8">
    <location>
        <position position="110"/>
    </location>
    <ligand>
        <name>heme c</name>
        <dbReference type="ChEBI" id="CHEBI:61717"/>
        <label>1</label>
    </ligand>
</feature>
<reference evidence="12" key="1">
    <citation type="submission" date="2015-05" db="EMBL/GenBank/DDBJ databases">
        <title>Permanent draft genome of Rhodopirellula islandicus K833.</title>
        <authorList>
            <person name="Kizina J."/>
            <person name="Richter M."/>
            <person name="Glockner F.O."/>
            <person name="Harder J."/>
        </authorList>
    </citation>
    <scope>NUCLEOTIDE SEQUENCE [LARGE SCALE GENOMIC DNA]</scope>
    <source>
        <strain evidence="12">K833</strain>
    </source>
</reference>
<evidence type="ECO:0000256" key="5">
    <source>
        <dbReference type="ARBA" id="ARBA00022764"/>
    </source>
</evidence>
<keyword evidence="13" id="KW-1185">Reference proteome</keyword>
<feature type="binding site" description="axial binding residue" evidence="9">
    <location>
        <position position="289"/>
    </location>
    <ligand>
        <name>heme c</name>
        <dbReference type="ChEBI" id="CHEBI:61717"/>
        <label>2</label>
    </ligand>
    <ligandPart>
        <name>Fe</name>
        <dbReference type="ChEBI" id="CHEBI:18248"/>
    </ligandPart>
</feature>
<proteinExistence type="predicted"/>
<feature type="signal peptide" evidence="10">
    <location>
        <begin position="1"/>
        <end position="23"/>
    </location>
</feature>
<keyword evidence="12" id="KW-0575">Peroxidase</keyword>
<dbReference type="PANTHER" id="PTHR30600">
    <property type="entry name" value="CYTOCHROME C PEROXIDASE-RELATED"/>
    <property type="match status" value="1"/>
</dbReference>
<evidence type="ECO:0000256" key="2">
    <source>
        <dbReference type="ARBA" id="ARBA00022617"/>
    </source>
</evidence>
<keyword evidence="5" id="KW-0574">Periplasm</keyword>
<gene>
    <name evidence="12" type="ORF">RISK_006586</name>
</gene>
<feature type="binding site" description="axial binding residue" evidence="9">
    <location>
        <position position="114"/>
    </location>
    <ligand>
        <name>heme c</name>
        <dbReference type="ChEBI" id="CHEBI:61717"/>
        <label>1</label>
    </ligand>
    <ligandPart>
        <name>Fe</name>
        <dbReference type="ChEBI" id="CHEBI:18248"/>
    </ligandPart>
</feature>
<evidence type="ECO:0000313" key="12">
    <source>
        <dbReference type="EMBL" id="KLU01430.1"/>
    </source>
</evidence>
<sequence length="409" mass="44432">MTIQRILMCAAATLVATSPTVFAAETVSLGDPTLTAGIPGEGPLTLEQAQRFMADSKNHAELDVALPKGLDAAAGNIYIPEDNPMTRAKIELGRQLYFDPRLSADGTISCATCHAAETGWGAPTQFGVGIRGLTGNRNSPVSFNRILSKHQFHDGRAASLEEQAVGPIANPIEMGNTHDVCVKTLADNAIYKAQFDKVFDDGVTIDNVGKALATFERAIVTGPAPYDYYAPLSAFEKTFAEDLEYLDEEPELAEQYAKLQAEAAKNPMTESSIRGMELTFGKANCTACHAGANFTDEQFHNLGVGMETEKPDLGRFEITKDDKDRGAFKTPTMRNVADSGPYMHDGSQETLEEVIEWYNKGGHANPYLSDKMKPLNLTEQEKADLVEFMRQGLQSDFPVIEPGRLPADG</sequence>
<dbReference type="RefSeq" id="WP_083435192.1">
    <property type="nucleotide sequence ID" value="NZ_LECT01000054.1"/>
</dbReference>
<dbReference type="InterPro" id="IPR051395">
    <property type="entry name" value="Cytochrome_c_Peroxidase/MauG"/>
</dbReference>
<feature type="binding site" description="covalent" evidence="8">
    <location>
        <position position="288"/>
    </location>
    <ligand>
        <name>heme c</name>
        <dbReference type="ChEBI" id="CHEBI:61717"/>
        <label>2</label>
    </ligand>
</feature>
<dbReference type="AlphaFoldDB" id="A0A0J1B3L7"/>
<comment type="subcellular location">
    <subcellularLocation>
        <location evidence="1">Periplasm</location>
    </subcellularLocation>
</comment>
<accession>A0A0J1B3L7</accession>
<feature type="binding site" description="covalent" evidence="8">
    <location>
        <position position="113"/>
    </location>
    <ligand>
        <name>heme c</name>
        <dbReference type="ChEBI" id="CHEBI:61717"/>
        <label>1</label>
    </ligand>
</feature>
<dbReference type="InterPro" id="IPR026259">
    <property type="entry name" value="MauG/Cytc_peroxidase"/>
</dbReference>
<feature type="chain" id="PRO_5005247812" evidence="10">
    <location>
        <begin position="24"/>
        <end position="409"/>
    </location>
</feature>
<dbReference type="PIRSF" id="PIRSF000294">
    <property type="entry name" value="Cytochrome-c_peroxidase"/>
    <property type="match status" value="1"/>
</dbReference>
<dbReference type="GO" id="GO:0004130">
    <property type="term" value="F:cytochrome-c peroxidase activity"/>
    <property type="evidence" value="ECO:0007669"/>
    <property type="project" value="UniProtKB-EC"/>
</dbReference>
<dbReference type="SUPFAM" id="SSF46626">
    <property type="entry name" value="Cytochrome c"/>
    <property type="match status" value="2"/>
</dbReference>
<comment type="cofactor">
    <cofactor evidence="8">
        <name>heme</name>
        <dbReference type="ChEBI" id="CHEBI:30413"/>
    </cofactor>
    <text evidence="8">Binds 2 heme groups.</text>
</comment>
<dbReference type="EMBL" id="LECT01000054">
    <property type="protein sequence ID" value="KLU01430.1"/>
    <property type="molecule type" value="Genomic_DNA"/>
</dbReference>
<keyword evidence="2 8" id="KW-0349">Heme</keyword>
<evidence type="ECO:0000256" key="3">
    <source>
        <dbReference type="ARBA" id="ARBA00022723"/>
    </source>
</evidence>
<dbReference type="EC" id="1.11.1.5" evidence="12"/>
<evidence type="ECO:0000256" key="7">
    <source>
        <dbReference type="ARBA" id="ARBA00023004"/>
    </source>
</evidence>
<dbReference type="InterPro" id="IPR004852">
    <property type="entry name" value="Di-haem_cyt_c_peroxidsae"/>
</dbReference>
<keyword evidence="7 9" id="KW-0408">Iron</keyword>
<keyword evidence="4 10" id="KW-0732">Signal</keyword>
<evidence type="ECO:0000256" key="1">
    <source>
        <dbReference type="ARBA" id="ARBA00004418"/>
    </source>
</evidence>
<evidence type="ECO:0000256" key="10">
    <source>
        <dbReference type="SAM" id="SignalP"/>
    </source>
</evidence>